<organism evidence="1 2">
    <name type="scientific">Batillaria attramentaria</name>
    <dbReference type="NCBI Taxonomy" id="370345"/>
    <lineage>
        <taxon>Eukaryota</taxon>
        <taxon>Metazoa</taxon>
        <taxon>Spiralia</taxon>
        <taxon>Lophotrochozoa</taxon>
        <taxon>Mollusca</taxon>
        <taxon>Gastropoda</taxon>
        <taxon>Caenogastropoda</taxon>
        <taxon>Sorbeoconcha</taxon>
        <taxon>Cerithioidea</taxon>
        <taxon>Batillariidae</taxon>
        <taxon>Batillaria</taxon>
    </lineage>
</organism>
<evidence type="ECO:0000313" key="1">
    <source>
        <dbReference type="EMBL" id="KAK7485564.1"/>
    </source>
</evidence>
<evidence type="ECO:0000313" key="2">
    <source>
        <dbReference type="Proteomes" id="UP001519460"/>
    </source>
</evidence>
<gene>
    <name evidence="1" type="ORF">BaRGS_00023252</name>
</gene>
<protein>
    <recommendedName>
        <fullName evidence="3">NYN domain-containing protein</fullName>
    </recommendedName>
</protein>
<keyword evidence="2" id="KW-1185">Reference proteome</keyword>
<accession>A0ABD0KEM8</accession>
<dbReference type="EMBL" id="JACVVK020000193">
    <property type="protein sequence ID" value="KAK7485564.1"/>
    <property type="molecule type" value="Genomic_DNA"/>
</dbReference>
<comment type="caution">
    <text evidence="1">The sequence shown here is derived from an EMBL/GenBank/DDBJ whole genome shotgun (WGS) entry which is preliminary data.</text>
</comment>
<reference evidence="1 2" key="1">
    <citation type="journal article" date="2023" name="Sci. Data">
        <title>Genome assembly of the Korean intertidal mud-creeper Batillaria attramentaria.</title>
        <authorList>
            <person name="Patra A.K."/>
            <person name="Ho P.T."/>
            <person name="Jun S."/>
            <person name="Lee S.J."/>
            <person name="Kim Y."/>
            <person name="Won Y.J."/>
        </authorList>
    </citation>
    <scope>NUCLEOTIDE SEQUENCE [LARGE SCALE GENOMIC DNA]</scope>
    <source>
        <strain evidence="1">Wonlab-2016</strain>
    </source>
</reference>
<dbReference type="Proteomes" id="UP001519460">
    <property type="component" value="Unassembled WGS sequence"/>
</dbReference>
<proteinExistence type="predicted"/>
<evidence type="ECO:0008006" key="3">
    <source>
        <dbReference type="Google" id="ProtNLM"/>
    </source>
</evidence>
<dbReference type="AlphaFoldDB" id="A0ABD0KEM8"/>
<sequence>TEKLERSDGDGYGDACYKAFTHKVRIAQAQKRVAKGKLVRKPSPVRKVLRKREDRRPSNILPPVCIICRKEKWMKREGTGTRPLETLVQGGSEGHMFIEAAALLHREDIFRVLNYKGDLLADEANAGYSYPTVLVVSPDTDVFVLAIAMAHRKKKAVFCLRAHPGFASTIADFGTEWTPSEETLKNLEAFVCALYGSKSDTDVNSLRHHLFLSAQTHGDNTLPPNQDSFNLHAMCTAYQTGIHRRCLNQYICAPPQSHGWMLDDNGFLVFKWMSLPAVPPLVSEFVQDVRDVPAANVRSLAQACACVN</sequence>
<feature type="non-terminal residue" evidence="1">
    <location>
        <position position="1"/>
    </location>
</feature>
<name>A0ABD0KEM8_9CAEN</name>